<reference evidence="11 12" key="1">
    <citation type="submission" date="2024-09" db="EMBL/GenBank/DDBJ databases">
        <title>Chromosome-scale assembly of Riccia fluitans.</title>
        <authorList>
            <person name="Paukszto L."/>
            <person name="Sawicki J."/>
            <person name="Karawczyk K."/>
            <person name="Piernik-Szablinska J."/>
            <person name="Szczecinska M."/>
            <person name="Mazdziarz M."/>
        </authorList>
    </citation>
    <scope>NUCLEOTIDE SEQUENCE [LARGE SCALE GENOMIC DNA]</scope>
    <source>
        <strain evidence="11">Rf_01</strain>
        <tissue evidence="11">Aerial parts of the thallus</tissue>
    </source>
</reference>
<dbReference type="Gene3D" id="1.10.490.10">
    <property type="entry name" value="Globins"/>
    <property type="match status" value="1"/>
</dbReference>
<evidence type="ECO:0000256" key="4">
    <source>
        <dbReference type="ARBA" id="ARBA00011738"/>
    </source>
</evidence>
<evidence type="ECO:0000256" key="1">
    <source>
        <dbReference type="ARBA" id="ARBA00004123"/>
    </source>
</evidence>
<evidence type="ECO:0000256" key="2">
    <source>
        <dbReference type="ARBA" id="ARBA00004496"/>
    </source>
</evidence>
<dbReference type="GO" id="GO:0005737">
    <property type="term" value="C:cytoplasm"/>
    <property type="evidence" value="ECO:0007669"/>
    <property type="project" value="UniProtKB-SubCell"/>
</dbReference>
<comment type="similarity">
    <text evidence="3">Belongs to the plant globin family.</text>
</comment>
<comment type="subcellular location">
    <subcellularLocation>
        <location evidence="2">Cytoplasm</location>
    </subcellularLocation>
    <subcellularLocation>
        <location evidence="1">Nucleus</location>
    </subcellularLocation>
</comment>
<evidence type="ECO:0000256" key="9">
    <source>
        <dbReference type="ARBA" id="ARBA00023242"/>
    </source>
</evidence>
<dbReference type="PRINTS" id="PR00188">
    <property type="entry name" value="PLANTGLOBIN"/>
</dbReference>
<feature type="domain" description="Globin" evidence="10">
    <location>
        <begin position="7"/>
        <end position="160"/>
    </location>
</feature>
<accession>A0ABD1ZL37</accession>
<evidence type="ECO:0000313" key="12">
    <source>
        <dbReference type="Proteomes" id="UP001605036"/>
    </source>
</evidence>
<dbReference type="SUPFAM" id="SSF46458">
    <property type="entry name" value="Globin-like"/>
    <property type="match status" value="1"/>
</dbReference>
<keyword evidence="7" id="KW-0479">Metal-binding</keyword>
<keyword evidence="6" id="KW-0349">Heme</keyword>
<dbReference type="GO" id="GO:0046872">
    <property type="term" value="F:metal ion binding"/>
    <property type="evidence" value="ECO:0007669"/>
    <property type="project" value="UniProtKB-KW"/>
</dbReference>
<evidence type="ECO:0000259" key="10">
    <source>
        <dbReference type="PROSITE" id="PS01033"/>
    </source>
</evidence>
<comment type="caution">
    <text evidence="11">The sequence shown here is derived from an EMBL/GenBank/DDBJ whole genome shotgun (WGS) entry which is preliminary data.</text>
</comment>
<comment type="subunit">
    <text evidence="4">Homodimer.</text>
</comment>
<dbReference type="InterPro" id="IPR009050">
    <property type="entry name" value="Globin-like_sf"/>
</dbReference>
<dbReference type="InterPro" id="IPR000971">
    <property type="entry name" value="Globin"/>
</dbReference>
<evidence type="ECO:0000256" key="5">
    <source>
        <dbReference type="ARBA" id="ARBA00022490"/>
    </source>
</evidence>
<dbReference type="GO" id="GO:0005634">
    <property type="term" value="C:nucleus"/>
    <property type="evidence" value="ECO:0007669"/>
    <property type="project" value="UniProtKB-SubCell"/>
</dbReference>
<keyword evidence="12" id="KW-1185">Reference proteome</keyword>
<dbReference type="PANTHER" id="PTHR22924:SF98">
    <property type="entry name" value="NON-SYMBIOTIC HEMOGLOBIN 3"/>
    <property type="match status" value="1"/>
</dbReference>
<dbReference type="AlphaFoldDB" id="A0ABD1ZL37"/>
<evidence type="ECO:0000256" key="8">
    <source>
        <dbReference type="ARBA" id="ARBA00023004"/>
    </source>
</evidence>
<dbReference type="Pfam" id="PF00042">
    <property type="entry name" value="Globin"/>
    <property type="match status" value="1"/>
</dbReference>
<sequence length="174" mass="19583">MGTESQTFTKVQAQIIKDTWELYKKDSAGNGLIFFSKIFELEPEMRDFFPFTQDHSLPLEKNYKLKAHALLLFKLTGDAGVALGEKGTIQQLHPKVMDLGKKHVGFGVILDHFIVVKTALLYTINTAVSKFWSPDQTEAAVNAWSLAYDELVRVMQEEMEATRKAAAVALETED</sequence>
<evidence type="ECO:0000256" key="6">
    <source>
        <dbReference type="ARBA" id="ARBA00022617"/>
    </source>
</evidence>
<proteinExistence type="inferred from homology"/>
<keyword evidence="9" id="KW-0539">Nucleus</keyword>
<keyword evidence="5" id="KW-0963">Cytoplasm</keyword>
<dbReference type="InterPro" id="IPR012292">
    <property type="entry name" value="Globin/Proto"/>
</dbReference>
<evidence type="ECO:0000313" key="11">
    <source>
        <dbReference type="EMBL" id="KAL2652172.1"/>
    </source>
</evidence>
<dbReference type="PANTHER" id="PTHR22924">
    <property type="entry name" value="LEGHEMOGLOBIN-RELATED"/>
    <property type="match status" value="1"/>
</dbReference>
<name>A0ABD1ZL37_9MARC</name>
<evidence type="ECO:0000256" key="3">
    <source>
        <dbReference type="ARBA" id="ARBA00007609"/>
    </source>
</evidence>
<organism evidence="11 12">
    <name type="scientific">Riccia fluitans</name>
    <dbReference type="NCBI Taxonomy" id="41844"/>
    <lineage>
        <taxon>Eukaryota</taxon>
        <taxon>Viridiplantae</taxon>
        <taxon>Streptophyta</taxon>
        <taxon>Embryophyta</taxon>
        <taxon>Marchantiophyta</taxon>
        <taxon>Marchantiopsida</taxon>
        <taxon>Marchantiidae</taxon>
        <taxon>Marchantiales</taxon>
        <taxon>Ricciaceae</taxon>
        <taxon>Riccia</taxon>
    </lineage>
</organism>
<dbReference type="InterPro" id="IPR001032">
    <property type="entry name" value="Leghaemoglobin-like"/>
</dbReference>
<dbReference type="Proteomes" id="UP001605036">
    <property type="component" value="Unassembled WGS sequence"/>
</dbReference>
<evidence type="ECO:0000256" key="7">
    <source>
        <dbReference type="ARBA" id="ARBA00022723"/>
    </source>
</evidence>
<keyword evidence="8" id="KW-0408">Iron</keyword>
<dbReference type="EMBL" id="JBHFFA010000001">
    <property type="protein sequence ID" value="KAL2652172.1"/>
    <property type="molecule type" value="Genomic_DNA"/>
</dbReference>
<dbReference type="PROSITE" id="PS01033">
    <property type="entry name" value="GLOBIN"/>
    <property type="match status" value="1"/>
</dbReference>
<gene>
    <name evidence="11" type="ORF">R1flu_020300</name>
</gene>
<protein>
    <recommendedName>
        <fullName evidence="10">Globin domain-containing protein</fullName>
    </recommendedName>
</protein>